<feature type="transmembrane region" description="Helical" evidence="5">
    <location>
        <begin position="237"/>
        <end position="256"/>
    </location>
</feature>
<keyword evidence="2 5" id="KW-0812">Transmembrane</keyword>
<name>A0ABW3SXK9_9CAUL</name>
<feature type="transmembrane region" description="Helical" evidence="5">
    <location>
        <begin position="36"/>
        <end position="54"/>
    </location>
</feature>
<dbReference type="GO" id="GO:0016874">
    <property type="term" value="F:ligase activity"/>
    <property type="evidence" value="ECO:0007669"/>
    <property type="project" value="UniProtKB-KW"/>
</dbReference>
<feature type="transmembrane region" description="Helical" evidence="5">
    <location>
        <begin position="121"/>
        <end position="146"/>
    </location>
</feature>
<proteinExistence type="predicted"/>
<comment type="subcellular location">
    <subcellularLocation>
        <location evidence="1">Membrane</location>
        <topology evidence="1">Multi-pass membrane protein</topology>
    </subcellularLocation>
</comment>
<gene>
    <name evidence="7" type="ORF">ACFQ27_03560</name>
</gene>
<dbReference type="RefSeq" id="WP_377352532.1">
    <property type="nucleotide sequence ID" value="NZ_JBHTLQ010000005.1"/>
</dbReference>
<sequence length="412" mass="42937">MTQTAAASPDRLSAWCGGVLAVIFALAAPAGWLGPLAFAPLAALAGLLMLRTLSLEEQDRPAGIAIITVLLWAVSSSIWSPFAPDGLGESTAAKLLAETVLFTAVVTGARRAAAGGGVGHLRVFAWSSVILGLVLLGEGLTGAAGYRALRDVLHDPIRPDLGIKNVAQGLFGLTLFAPAAILAAARYGGGVWLGLPILAGIIWPSLAFGYDATLLALGVGGVSGLIAWIWPRWGPRLIAGVVATLFLTAPALVWGARSIGLWRKLEAVLPLSWSERMGYWRHAADWISDHPARGWGLDASRAFGPGIVLHPHDAPLQIWLELGLIGAVGAAVFWVAVIAGLGRRARDPAAATAVATAAIYLTFGAFSFGVWQEWWLALGALAAAACVCLLRAPLRRPTPAATSRSTVAVFTE</sequence>
<dbReference type="Proteomes" id="UP001597216">
    <property type="component" value="Unassembled WGS sequence"/>
</dbReference>
<feature type="transmembrane region" description="Helical" evidence="5">
    <location>
        <begin position="61"/>
        <end position="79"/>
    </location>
</feature>
<dbReference type="PANTHER" id="PTHR37422">
    <property type="entry name" value="TEICHURONIC ACID BIOSYNTHESIS PROTEIN TUAE"/>
    <property type="match status" value="1"/>
</dbReference>
<feature type="domain" description="O-antigen ligase-related" evidence="6">
    <location>
        <begin position="213"/>
        <end position="329"/>
    </location>
</feature>
<feature type="transmembrane region" description="Helical" evidence="5">
    <location>
        <begin position="12"/>
        <end position="30"/>
    </location>
</feature>
<dbReference type="InterPro" id="IPR051533">
    <property type="entry name" value="WaaL-like"/>
</dbReference>
<feature type="transmembrane region" description="Helical" evidence="5">
    <location>
        <begin position="374"/>
        <end position="394"/>
    </location>
</feature>
<dbReference type="Pfam" id="PF04932">
    <property type="entry name" value="Wzy_C"/>
    <property type="match status" value="1"/>
</dbReference>
<evidence type="ECO:0000256" key="1">
    <source>
        <dbReference type="ARBA" id="ARBA00004141"/>
    </source>
</evidence>
<accession>A0ABW3SXK9</accession>
<keyword evidence="7" id="KW-0436">Ligase</keyword>
<keyword evidence="4 5" id="KW-0472">Membrane</keyword>
<dbReference type="EMBL" id="JBHTLQ010000005">
    <property type="protein sequence ID" value="MFD1189644.1"/>
    <property type="molecule type" value="Genomic_DNA"/>
</dbReference>
<evidence type="ECO:0000256" key="2">
    <source>
        <dbReference type="ARBA" id="ARBA00022692"/>
    </source>
</evidence>
<feature type="transmembrane region" description="Helical" evidence="5">
    <location>
        <begin position="166"/>
        <end position="185"/>
    </location>
</feature>
<feature type="transmembrane region" description="Helical" evidence="5">
    <location>
        <begin position="318"/>
        <end position="342"/>
    </location>
</feature>
<keyword evidence="3 5" id="KW-1133">Transmembrane helix</keyword>
<protein>
    <submittedName>
        <fullName evidence="7">O-antigen ligase family protein</fullName>
    </submittedName>
</protein>
<evidence type="ECO:0000313" key="7">
    <source>
        <dbReference type="EMBL" id="MFD1189644.1"/>
    </source>
</evidence>
<dbReference type="InterPro" id="IPR007016">
    <property type="entry name" value="O-antigen_ligase-rel_domated"/>
</dbReference>
<evidence type="ECO:0000313" key="8">
    <source>
        <dbReference type="Proteomes" id="UP001597216"/>
    </source>
</evidence>
<reference evidence="8" key="1">
    <citation type="journal article" date="2019" name="Int. J. Syst. Evol. Microbiol.">
        <title>The Global Catalogue of Microorganisms (GCM) 10K type strain sequencing project: providing services to taxonomists for standard genome sequencing and annotation.</title>
        <authorList>
            <consortium name="The Broad Institute Genomics Platform"/>
            <consortium name="The Broad Institute Genome Sequencing Center for Infectious Disease"/>
            <person name="Wu L."/>
            <person name="Ma J."/>
        </authorList>
    </citation>
    <scope>NUCLEOTIDE SEQUENCE [LARGE SCALE GENOMIC DNA]</scope>
    <source>
        <strain evidence="8">CCUG 55074</strain>
    </source>
</reference>
<evidence type="ECO:0000256" key="4">
    <source>
        <dbReference type="ARBA" id="ARBA00023136"/>
    </source>
</evidence>
<feature type="transmembrane region" description="Helical" evidence="5">
    <location>
        <begin position="212"/>
        <end position="230"/>
    </location>
</feature>
<evidence type="ECO:0000256" key="3">
    <source>
        <dbReference type="ARBA" id="ARBA00022989"/>
    </source>
</evidence>
<keyword evidence="8" id="KW-1185">Reference proteome</keyword>
<evidence type="ECO:0000259" key="6">
    <source>
        <dbReference type="Pfam" id="PF04932"/>
    </source>
</evidence>
<comment type="caution">
    <text evidence="7">The sequence shown here is derived from an EMBL/GenBank/DDBJ whole genome shotgun (WGS) entry which is preliminary data.</text>
</comment>
<feature type="transmembrane region" description="Helical" evidence="5">
    <location>
        <begin position="349"/>
        <end position="368"/>
    </location>
</feature>
<evidence type="ECO:0000256" key="5">
    <source>
        <dbReference type="SAM" id="Phobius"/>
    </source>
</evidence>
<organism evidence="7 8">
    <name type="scientific">Phenylobacterium conjunctum</name>
    <dbReference type="NCBI Taxonomy" id="1298959"/>
    <lineage>
        <taxon>Bacteria</taxon>
        <taxon>Pseudomonadati</taxon>
        <taxon>Pseudomonadota</taxon>
        <taxon>Alphaproteobacteria</taxon>
        <taxon>Caulobacterales</taxon>
        <taxon>Caulobacteraceae</taxon>
        <taxon>Phenylobacterium</taxon>
    </lineage>
</organism>
<dbReference type="PANTHER" id="PTHR37422:SF13">
    <property type="entry name" value="LIPOPOLYSACCHARIDE BIOSYNTHESIS PROTEIN PA4999-RELATED"/>
    <property type="match status" value="1"/>
</dbReference>